<accession>A0A4P6ECQ3</accession>
<gene>
    <name evidence="2" type="ORF">ET475_03420</name>
</gene>
<reference evidence="2 3" key="1">
    <citation type="submission" date="2019-01" db="EMBL/GenBank/DDBJ databases">
        <title>Genome sequencing of strain DFW100M-13.</title>
        <authorList>
            <person name="Heo J."/>
            <person name="Kim S.-J."/>
            <person name="Kim J.-S."/>
            <person name="Hong S.-B."/>
            <person name="Kwon S.-W."/>
        </authorList>
    </citation>
    <scope>NUCLEOTIDE SEQUENCE [LARGE SCALE GENOMIC DNA]</scope>
    <source>
        <strain evidence="2 3">DFW100M-13</strain>
    </source>
</reference>
<keyword evidence="3" id="KW-1185">Reference proteome</keyword>
<feature type="compositionally biased region" description="Polar residues" evidence="1">
    <location>
        <begin position="129"/>
        <end position="150"/>
    </location>
</feature>
<dbReference type="Proteomes" id="UP000293995">
    <property type="component" value="Chromosome"/>
</dbReference>
<protein>
    <submittedName>
        <fullName evidence="2">Uncharacterized protein</fullName>
    </submittedName>
</protein>
<dbReference type="OrthoDB" id="9859249at2"/>
<proteinExistence type="predicted"/>
<evidence type="ECO:0000313" key="2">
    <source>
        <dbReference type="EMBL" id="QAY59133.1"/>
    </source>
</evidence>
<dbReference type="AlphaFoldDB" id="A0A4P6ECQ3"/>
<name>A0A4P6ECQ3_9MICO</name>
<evidence type="ECO:0000313" key="3">
    <source>
        <dbReference type="Proteomes" id="UP000293995"/>
    </source>
</evidence>
<dbReference type="EMBL" id="CP035494">
    <property type="protein sequence ID" value="QAY59133.1"/>
    <property type="molecule type" value="Genomic_DNA"/>
</dbReference>
<evidence type="ECO:0000256" key="1">
    <source>
        <dbReference type="SAM" id="MobiDB-lite"/>
    </source>
</evidence>
<dbReference type="KEGG" id="mprt:ET475_03420"/>
<organism evidence="2 3">
    <name type="scientific">Microbacterium protaetiae</name>
    <dbReference type="NCBI Taxonomy" id="2509458"/>
    <lineage>
        <taxon>Bacteria</taxon>
        <taxon>Bacillati</taxon>
        <taxon>Actinomycetota</taxon>
        <taxon>Actinomycetes</taxon>
        <taxon>Micrococcales</taxon>
        <taxon>Microbacteriaceae</taxon>
        <taxon>Microbacterium</taxon>
    </lineage>
</organism>
<dbReference type="RefSeq" id="WP_129386033.1">
    <property type="nucleotide sequence ID" value="NZ_CP035494.1"/>
</dbReference>
<feature type="region of interest" description="Disordered" evidence="1">
    <location>
        <begin position="105"/>
        <end position="150"/>
    </location>
</feature>
<sequence>MIQAQIMVDGDIVAVHTSKLTSQNEQVPGSDRASVVHGDTREHATASFVKRLGTGATAVGEHADIVRAAVKKNAEALRKVVDEFEEQEQHSVSWVRDRRELINQTAENTSDEDVRASQQALALEQQEQRQPTSVPQNSGTAGRVSSTGDM</sequence>